<dbReference type="AlphaFoldDB" id="A0A2N7JJC2"/>
<dbReference type="NCBIfam" id="TIGR02532">
    <property type="entry name" value="IV_pilin_GFxxxE"/>
    <property type="match status" value="1"/>
</dbReference>
<proteinExistence type="predicted"/>
<organism evidence="2 3">
    <name type="scientific">Vibrio splendidus</name>
    <dbReference type="NCBI Taxonomy" id="29497"/>
    <lineage>
        <taxon>Bacteria</taxon>
        <taxon>Pseudomonadati</taxon>
        <taxon>Pseudomonadota</taxon>
        <taxon>Gammaproteobacteria</taxon>
        <taxon>Vibrionales</taxon>
        <taxon>Vibrionaceae</taxon>
        <taxon>Vibrio</taxon>
    </lineage>
</organism>
<keyword evidence="1" id="KW-0812">Transmembrane</keyword>
<sequence length="326" mass="36594">MHKNQRGFTLIELSMVIVILSFIMLGLFKYNDVLQKNVDRDGFVEVLGHMIESAQGWQLEYVKKHDLAWLSYNNTEIWDTWPDSLDALIDSPHYTFSSCSKAQEVQERCLRGDAVYWSGRHVTQQKAINPHTLGYAYYFIIPLAELAPGGSAGNQDWAQYNQILSPLLKRGAERLTNNDVRIEVPVLQDAFAYSDMVWRNGSKTLTADWDIGGDYGITNAKDYFIAASDGSQISVSKRLVTIEAVSHGQSIRKPTCSKGLSPNLILNVGEIGDVDGYDYLANFKAYIQNQNSMSWTVSIDTVARNVNTKKLEKTHIGKATALVRCI</sequence>
<dbReference type="EMBL" id="MCZF01000300">
    <property type="protein sequence ID" value="PMM40561.1"/>
    <property type="molecule type" value="Genomic_DNA"/>
</dbReference>
<reference evidence="3" key="1">
    <citation type="submission" date="2016-07" db="EMBL/GenBank/DDBJ databases">
        <title>Nontailed viruses are major unrecognized killers of bacteria in the ocean.</title>
        <authorList>
            <person name="Kauffman K."/>
            <person name="Hussain F."/>
            <person name="Yang J."/>
            <person name="Arevalo P."/>
            <person name="Brown J."/>
            <person name="Cutler M."/>
            <person name="Kelly L."/>
            <person name="Polz M.F."/>
        </authorList>
    </citation>
    <scope>NUCLEOTIDE SEQUENCE [LARGE SCALE GENOMIC DNA]</scope>
    <source>
        <strain evidence="3">10N.261.48.B5</strain>
    </source>
</reference>
<comment type="caution">
    <text evidence="2">The sequence shown here is derived from an EMBL/GenBank/DDBJ whole genome shotgun (WGS) entry which is preliminary data.</text>
</comment>
<feature type="transmembrane region" description="Helical" evidence="1">
    <location>
        <begin position="7"/>
        <end position="28"/>
    </location>
</feature>
<evidence type="ECO:0000313" key="2">
    <source>
        <dbReference type="EMBL" id="PMM40561.1"/>
    </source>
</evidence>
<keyword evidence="1" id="KW-0472">Membrane</keyword>
<evidence type="ECO:0000256" key="1">
    <source>
        <dbReference type="SAM" id="Phobius"/>
    </source>
</evidence>
<evidence type="ECO:0008006" key="4">
    <source>
        <dbReference type="Google" id="ProtNLM"/>
    </source>
</evidence>
<keyword evidence="1" id="KW-1133">Transmembrane helix</keyword>
<dbReference type="PROSITE" id="PS00409">
    <property type="entry name" value="PROKAR_NTER_METHYL"/>
    <property type="match status" value="1"/>
</dbReference>
<dbReference type="InterPro" id="IPR012902">
    <property type="entry name" value="N_methyl_site"/>
</dbReference>
<evidence type="ECO:0000313" key="3">
    <source>
        <dbReference type="Proteomes" id="UP000235533"/>
    </source>
</evidence>
<protein>
    <recommendedName>
        <fullName evidence="4">Prepilin-type N-terminal cleavage/methylation domain-containing protein</fullName>
    </recommendedName>
</protein>
<dbReference type="Proteomes" id="UP000235533">
    <property type="component" value="Unassembled WGS sequence"/>
</dbReference>
<name>A0A2N7JJC2_VIBSP</name>
<accession>A0A2N7JJC2</accession>
<dbReference type="RefSeq" id="WP_102554002.1">
    <property type="nucleotide sequence ID" value="NZ_MCZF01000300.1"/>
</dbReference>
<dbReference type="Pfam" id="PF07963">
    <property type="entry name" value="N_methyl"/>
    <property type="match status" value="1"/>
</dbReference>
<gene>
    <name evidence="2" type="ORF">BCT54_12200</name>
</gene>